<dbReference type="GO" id="GO:0006749">
    <property type="term" value="P:glutathione metabolic process"/>
    <property type="evidence" value="ECO:0007669"/>
    <property type="project" value="TreeGrafter"/>
</dbReference>
<dbReference type="GO" id="GO:0043295">
    <property type="term" value="F:glutathione binding"/>
    <property type="evidence" value="ECO:0007669"/>
    <property type="project" value="TreeGrafter"/>
</dbReference>
<dbReference type="FunFam" id="1.20.1050.10:FF:000004">
    <property type="entry name" value="Glutathione S-transferase F2"/>
    <property type="match status" value="1"/>
</dbReference>
<dbReference type="PROSITE" id="PS50405">
    <property type="entry name" value="GST_CTER"/>
    <property type="match status" value="1"/>
</dbReference>
<dbReference type="Pfam" id="PF13417">
    <property type="entry name" value="GST_N_3"/>
    <property type="match status" value="1"/>
</dbReference>
<protein>
    <recommendedName>
        <fullName evidence="2">glutathione transferase</fullName>
        <ecNumber evidence="2">2.5.1.18</ecNumber>
    </recommendedName>
</protein>
<evidence type="ECO:0000313" key="7">
    <source>
        <dbReference type="EMBL" id="KAK0469403.1"/>
    </source>
</evidence>
<dbReference type="InterPro" id="IPR004046">
    <property type="entry name" value="GST_C"/>
</dbReference>
<name>A0AA39NPY3_ARMTA</name>
<evidence type="ECO:0000259" key="6">
    <source>
        <dbReference type="PROSITE" id="PS50405"/>
    </source>
</evidence>
<dbReference type="InterPro" id="IPR036249">
    <property type="entry name" value="Thioredoxin-like_sf"/>
</dbReference>
<accession>A0AA39NPY3</accession>
<dbReference type="InterPro" id="IPR010987">
    <property type="entry name" value="Glutathione-S-Trfase_C-like"/>
</dbReference>
<dbReference type="GO" id="GO:0009636">
    <property type="term" value="P:response to toxic substance"/>
    <property type="evidence" value="ECO:0007669"/>
    <property type="project" value="UniProtKB-ARBA"/>
</dbReference>
<proteinExistence type="inferred from homology"/>
<dbReference type="SUPFAM" id="SSF47616">
    <property type="entry name" value="GST C-terminal domain-like"/>
    <property type="match status" value="1"/>
</dbReference>
<evidence type="ECO:0000313" key="8">
    <source>
        <dbReference type="Proteomes" id="UP001175211"/>
    </source>
</evidence>
<dbReference type="Proteomes" id="UP001175211">
    <property type="component" value="Unassembled WGS sequence"/>
</dbReference>
<evidence type="ECO:0000256" key="4">
    <source>
        <dbReference type="ARBA" id="ARBA00047960"/>
    </source>
</evidence>
<dbReference type="EC" id="2.5.1.18" evidence="2"/>
<gene>
    <name evidence="7" type="ORF">EV420DRAFT_29966</name>
</gene>
<organism evidence="7 8">
    <name type="scientific">Armillaria tabescens</name>
    <name type="common">Ringless honey mushroom</name>
    <name type="synonym">Agaricus tabescens</name>
    <dbReference type="NCBI Taxonomy" id="1929756"/>
    <lineage>
        <taxon>Eukaryota</taxon>
        <taxon>Fungi</taxon>
        <taxon>Dikarya</taxon>
        <taxon>Basidiomycota</taxon>
        <taxon>Agaricomycotina</taxon>
        <taxon>Agaricomycetes</taxon>
        <taxon>Agaricomycetidae</taxon>
        <taxon>Agaricales</taxon>
        <taxon>Marasmiineae</taxon>
        <taxon>Physalacriaceae</taxon>
        <taxon>Desarmillaria</taxon>
    </lineage>
</organism>
<dbReference type="AlphaFoldDB" id="A0AA39NPY3"/>
<keyword evidence="3" id="KW-0808">Transferase</keyword>
<evidence type="ECO:0000256" key="3">
    <source>
        <dbReference type="ARBA" id="ARBA00022679"/>
    </source>
</evidence>
<dbReference type="SUPFAM" id="SSF52833">
    <property type="entry name" value="Thioredoxin-like"/>
    <property type="match status" value="1"/>
</dbReference>
<comment type="similarity">
    <text evidence="1">Belongs to the GST superfamily. Phi family.</text>
</comment>
<comment type="caution">
    <text evidence="7">The sequence shown here is derived from an EMBL/GenBank/DDBJ whole genome shotgun (WGS) entry which is preliminary data.</text>
</comment>
<comment type="catalytic activity">
    <reaction evidence="4">
        <text>RX + glutathione = an S-substituted glutathione + a halide anion + H(+)</text>
        <dbReference type="Rhea" id="RHEA:16437"/>
        <dbReference type="ChEBI" id="CHEBI:15378"/>
        <dbReference type="ChEBI" id="CHEBI:16042"/>
        <dbReference type="ChEBI" id="CHEBI:17792"/>
        <dbReference type="ChEBI" id="CHEBI:57925"/>
        <dbReference type="ChEBI" id="CHEBI:90779"/>
        <dbReference type="EC" id="2.5.1.18"/>
    </reaction>
</comment>
<dbReference type="InterPro" id="IPR040079">
    <property type="entry name" value="Glutathione_S-Trfase"/>
</dbReference>
<evidence type="ECO:0000256" key="2">
    <source>
        <dbReference type="ARBA" id="ARBA00012452"/>
    </source>
</evidence>
<reference evidence="7" key="1">
    <citation type="submission" date="2023-06" db="EMBL/GenBank/DDBJ databases">
        <authorList>
            <consortium name="Lawrence Berkeley National Laboratory"/>
            <person name="Ahrendt S."/>
            <person name="Sahu N."/>
            <person name="Indic B."/>
            <person name="Wong-Bajracharya J."/>
            <person name="Merenyi Z."/>
            <person name="Ke H.-M."/>
            <person name="Monk M."/>
            <person name="Kocsube S."/>
            <person name="Drula E."/>
            <person name="Lipzen A."/>
            <person name="Balint B."/>
            <person name="Henrissat B."/>
            <person name="Andreopoulos B."/>
            <person name="Martin F.M."/>
            <person name="Harder C.B."/>
            <person name="Rigling D."/>
            <person name="Ford K.L."/>
            <person name="Foster G.D."/>
            <person name="Pangilinan J."/>
            <person name="Papanicolaou A."/>
            <person name="Barry K."/>
            <person name="LaButti K."/>
            <person name="Viragh M."/>
            <person name="Koriabine M."/>
            <person name="Yan M."/>
            <person name="Riley R."/>
            <person name="Champramary S."/>
            <person name="Plett K.L."/>
            <person name="Tsai I.J."/>
            <person name="Slot J."/>
            <person name="Sipos G."/>
            <person name="Plett J."/>
            <person name="Nagy L.G."/>
            <person name="Grigoriev I.V."/>
        </authorList>
    </citation>
    <scope>NUCLEOTIDE SEQUENCE</scope>
    <source>
        <strain evidence="7">CCBAS 213</strain>
    </source>
</reference>
<dbReference type="GO" id="GO:0004364">
    <property type="term" value="F:glutathione transferase activity"/>
    <property type="evidence" value="ECO:0007669"/>
    <property type="project" value="UniProtKB-EC"/>
</dbReference>
<feature type="domain" description="GST C-terminal" evidence="6">
    <location>
        <begin position="90"/>
        <end position="218"/>
    </location>
</feature>
<dbReference type="Pfam" id="PF00043">
    <property type="entry name" value="GST_C"/>
    <property type="match status" value="1"/>
</dbReference>
<dbReference type="GeneID" id="85365136"/>
<dbReference type="SFLD" id="SFLDG00358">
    <property type="entry name" value="Main_(cytGST)"/>
    <property type="match status" value="1"/>
</dbReference>
<dbReference type="RefSeq" id="XP_060339196.1">
    <property type="nucleotide sequence ID" value="XM_060481588.1"/>
</dbReference>
<dbReference type="SFLD" id="SFLDS00019">
    <property type="entry name" value="Glutathione_Transferase_(cytos"/>
    <property type="match status" value="1"/>
</dbReference>
<dbReference type="PROSITE" id="PS50404">
    <property type="entry name" value="GST_NTER"/>
    <property type="match status" value="1"/>
</dbReference>
<dbReference type="PANTHER" id="PTHR43900">
    <property type="entry name" value="GLUTATHIONE S-TRANSFERASE RHO"/>
    <property type="match status" value="1"/>
</dbReference>
<keyword evidence="8" id="KW-1185">Reference proteome</keyword>
<dbReference type="Gene3D" id="1.20.1050.10">
    <property type="match status" value="1"/>
</dbReference>
<dbReference type="InterPro" id="IPR036282">
    <property type="entry name" value="Glutathione-S-Trfase_C_sf"/>
</dbReference>
<evidence type="ECO:0000259" key="5">
    <source>
        <dbReference type="PROSITE" id="PS50404"/>
    </source>
</evidence>
<dbReference type="SFLD" id="SFLDG01154">
    <property type="entry name" value="Main.5:_Phi-like"/>
    <property type="match status" value="1"/>
</dbReference>
<dbReference type="EMBL" id="JAUEPS010000001">
    <property type="protein sequence ID" value="KAK0469403.1"/>
    <property type="molecule type" value="Genomic_DNA"/>
</dbReference>
<dbReference type="GO" id="GO:0005737">
    <property type="term" value="C:cytoplasm"/>
    <property type="evidence" value="ECO:0007669"/>
    <property type="project" value="TreeGrafter"/>
</dbReference>
<evidence type="ECO:0000256" key="1">
    <source>
        <dbReference type="ARBA" id="ARBA00010128"/>
    </source>
</evidence>
<dbReference type="CDD" id="cd03053">
    <property type="entry name" value="GST_N_Phi"/>
    <property type="match status" value="1"/>
</dbReference>
<dbReference type="PANTHER" id="PTHR43900:SF3">
    <property type="entry name" value="GLUTATHIONE S-TRANSFERASE RHO"/>
    <property type="match status" value="1"/>
</dbReference>
<sequence length="218" mass="24180">MVLELYGSPYSTCTKRVAAVLHEKKVPFEFCLVNLATGEHKTPSYLEKHPFGVVPYIDDDGFILYESRAISRYIALKYESQGTKLIPTDDLKKIALFEQAASVEQSSFDPYVTTVGMEKIIKPRLKGIPANEAAVEDALTSLSAKLDAYDVILSKQKYLAGDDVTLADLFHIPWGVLLVVAGSDIMESKPNVARWWKDITSRLSWAAVKDGVNSVTSF</sequence>
<dbReference type="InterPro" id="IPR004045">
    <property type="entry name" value="Glutathione_S-Trfase_N"/>
</dbReference>
<feature type="domain" description="GST N-terminal" evidence="5">
    <location>
        <begin position="1"/>
        <end position="82"/>
    </location>
</feature>
<dbReference type="Gene3D" id="3.40.30.10">
    <property type="entry name" value="Glutaredoxin"/>
    <property type="match status" value="1"/>
</dbReference>
<dbReference type="FunFam" id="3.40.30.10:FF:000016">
    <property type="entry name" value="Glutathione S-transferase F2"/>
    <property type="match status" value="1"/>
</dbReference>